<keyword evidence="3" id="KW-1185">Reference proteome</keyword>
<dbReference type="Gene3D" id="3.30.950.30">
    <property type="entry name" value="Schlafen, AAA domain"/>
    <property type="match status" value="1"/>
</dbReference>
<evidence type="ECO:0000313" key="2">
    <source>
        <dbReference type="EMBL" id="ADV42097.1"/>
    </source>
</evidence>
<protein>
    <submittedName>
        <fullName evidence="2">AAA-4 family protein</fullName>
    </submittedName>
</protein>
<dbReference type="InterPro" id="IPR007421">
    <property type="entry name" value="Schlafen_AlbA_2_dom"/>
</dbReference>
<feature type="domain" description="Schlafen AlbA-2" evidence="1">
    <location>
        <begin position="938"/>
        <end position="1067"/>
    </location>
</feature>
<dbReference type="HOGENOM" id="CLU_254599_0_0_10"/>
<gene>
    <name evidence="2" type="ordered locus">Bache_0067</name>
</gene>
<evidence type="ECO:0000259" key="1">
    <source>
        <dbReference type="Pfam" id="PF04326"/>
    </source>
</evidence>
<sequence length="1332" mass="152190">MFDLITKMVKNMELRKNDIYDLPVKEKRIEGDSLCYIVEFAGKEYGVRLFKFQKEDPLPDKISCLVKDIDERGPVLVQNYGQLLPRFYEEGRVYTFWVRRDLSDAMGGYYEVGDKNGFYFRLQTDKRIKLQISQEIECRVALLKGNRLNLRLTDDESCNRGNYPFRPLEEMIGMMNMTETDARWLTKTLLSTQTFAEVREALLRYDEEWMKAGIKQLAERLDEWVELGGRHRERWLNICRRICLFLLEDSDFLDGCADERRFSIVGLLSQTMRRIEEYMEAVRMLASGEDGCYVDDLLAKMKKSGNLYRSEEKLDVLHCIFRLDRQSLTRKIQPLLDVIIGGPSALRIYEPYRDVFIKSLSLYIDEHSGYIDRMGGIESEEEASLVRSTVMSLAVLLLLVREEDRCKWRLKRARLYRYLTFLKESSSSLLLEKAFGIIANDECPKLEFEWKDVRELAMLIVRLSYPLADGREGMAERVYEDRQVQLCIKDGDISLRTAKKVKKQWPCISEGLLPWHHLQVQLSGVNNRSVSSGTKDLAPYQQLWRNAEQELFDGTDVLAFRPGVRKVMPEIGDKVRIRVVKQESRNPNYFLCRIEDDMYEGEGVLCTNNIVRYGLRTDVGAFTSDSGKPYLFQAVVQSRRKDGGFNFRLVELLDTFIYQSVYVGEIVTCVVAEVQKYHYFCICNYGYGLFIPILPGSVELRQGDFLEAEINEVRTSGAVMADFLRQTAPTFIIADAFANLIYSYADEQVYEEAVEEEMPARREDNEMDKSSVCELMHIIDRVAMLEENYVKTYNYLGFARILAILLDKEELGKSFLERMRLLQMLQQFAVNGQMDMKELKMRNQACHDLLPSYPLLQSDMLDMLVLGSLDSSAQNNFLWKVLQQGGNERRVKLAKLVLAYNLLEASSMDGQQDAICAKIYDILNMDVGKHVFYSFGSEGQNVEFKTSIVYSPEKGMRANLPKQTQEIMSVICGFLNADGGTLYLGVNDEGVASGLDADIAYFNGSLDKFDLHVRNSVVRYLGMEANAKITVSYPLAGKKQVYAMDIKPCLHPVMCDGVCYQRQGSSTWSLQGDALNAFLKSKCGTEELLPQPEDAGAVAMPLEILSETIEASPEKADMPEEKPVVKKASEAGEIATGLIRANATHSWMDGFGVSTVRYLHLLSENGYLMTQDECWRNDVLLSMAIHEDESDGYLINVFESGRIVRVSMADLLDKKLDKEYKRYGQDRLVFSCPAHKDDALLTIMSDVQQRPAYRMDDIECLKDGNMLAKGDFASVVETTGVLRCEVIPAARKPVLKRIHNMKPTLIGLNLSTYWGGEELKELEAIGIKPELT</sequence>
<evidence type="ECO:0000313" key="3">
    <source>
        <dbReference type="Proteomes" id="UP000008630"/>
    </source>
</evidence>
<dbReference type="EMBL" id="CP002352">
    <property type="protein sequence ID" value="ADV42097.1"/>
    <property type="molecule type" value="Genomic_DNA"/>
</dbReference>
<dbReference type="eggNOG" id="COG2865">
    <property type="taxonomic scope" value="Bacteria"/>
</dbReference>
<name>E6SRT8_BACT6</name>
<reference evidence="2 3" key="2">
    <citation type="journal article" date="2011" name="Stand. Genomic Sci.">
        <title>Complete genome sequence of Bacteroides helcogenes type strain (P 36-108).</title>
        <authorList>
            <person name="Pati A."/>
            <person name="Gronow S."/>
            <person name="Zeytun A."/>
            <person name="Lapidus A."/>
            <person name="Nolan M."/>
            <person name="Hammon N."/>
            <person name="Deshpande S."/>
            <person name="Cheng J.F."/>
            <person name="Tapia R."/>
            <person name="Han C."/>
            <person name="Goodwin L."/>
            <person name="Pitluck S."/>
            <person name="Liolios K."/>
            <person name="Pagani I."/>
            <person name="Ivanova N."/>
            <person name="Mavromatis K."/>
            <person name="Chen A."/>
            <person name="Palaniappan K."/>
            <person name="Land M."/>
            <person name="Hauser L."/>
            <person name="Chang Y.J."/>
            <person name="Jeffries C.D."/>
            <person name="Detter J.C."/>
            <person name="Brambilla E."/>
            <person name="Rohde M."/>
            <person name="Goker M."/>
            <person name="Woyke T."/>
            <person name="Bristow J."/>
            <person name="Eisen J.A."/>
            <person name="Markowitz V."/>
            <person name="Hugenholtz P."/>
            <person name="Kyrpides N.C."/>
            <person name="Klenk H.P."/>
            <person name="Lucas S."/>
        </authorList>
    </citation>
    <scope>NUCLEOTIDE SEQUENCE [LARGE SCALE GENOMIC DNA]</scope>
    <source>
        <strain evidence="3">ATCC 35417 / DSM 20613 / JCM 6297 / CCUG 15421 / P 36-108</strain>
    </source>
</reference>
<reference key="1">
    <citation type="submission" date="2010-11" db="EMBL/GenBank/DDBJ databases">
        <title>The complete genome of Bacteroides helcogenes P 36-108.</title>
        <authorList>
            <consortium name="US DOE Joint Genome Institute (JGI-PGF)"/>
            <person name="Lucas S."/>
            <person name="Copeland A."/>
            <person name="Lapidus A."/>
            <person name="Bruce D."/>
            <person name="Goodwin L."/>
            <person name="Pitluck S."/>
            <person name="Kyrpides N."/>
            <person name="Mavromatis K."/>
            <person name="Ivanova N."/>
            <person name="Zeytun A."/>
            <person name="Brettin T."/>
            <person name="Detter J.C."/>
            <person name="Tapia R."/>
            <person name="Han C."/>
            <person name="Land M."/>
            <person name="Hauser L."/>
            <person name="Markowitz V."/>
            <person name="Cheng J.-F."/>
            <person name="Hugenholtz P."/>
            <person name="Woyke T."/>
            <person name="Wu D."/>
            <person name="Gronow S."/>
            <person name="Wellnitz S."/>
            <person name="Brambilla E."/>
            <person name="Klenk H.-P."/>
            <person name="Eisen J.A."/>
        </authorList>
    </citation>
    <scope>NUCLEOTIDE SEQUENCE</scope>
    <source>
        <strain>P 36-108</strain>
    </source>
</reference>
<dbReference type="InterPro" id="IPR038461">
    <property type="entry name" value="Schlafen_AlbA_2_dom_sf"/>
</dbReference>
<dbReference type="KEGG" id="bhl:Bache_0067"/>
<proteinExistence type="predicted"/>
<dbReference type="OrthoDB" id="9807907at2"/>
<accession>E6SRT8</accession>
<dbReference type="STRING" id="693979.Bache_0067"/>
<organism evidence="2 3">
    <name type="scientific">Bacteroides helcogenes (strain ATCC 35417 / DSM 20613 / JCM 6297 / CCUG 15421 / P 36-108)</name>
    <dbReference type="NCBI Taxonomy" id="693979"/>
    <lineage>
        <taxon>Bacteria</taxon>
        <taxon>Pseudomonadati</taxon>
        <taxon>Bacteroidota</taxon>
        <taxon>Bacteroidia</taxon>
        <taxon>Bacteroidales</taxon>
        <taxon>Bacteroidaceae</taxon>
        <taxon>Bacteroides</taxon>
    </lineage>
</organism>
<dbReference type="Pfam" id="PF04326">
    <property type="entry name" value="SLFN_AlbA_2"/>
    <property type="match status" value="1"/>
</dbReference>
<dbReference type="RefSeq" id="WP_013545735.1">
    <property type="nucleotide sequence ID" value="NC_014933.1"/>
</dbReference>
<dbReference type="Proteomes" id="UP000008630">
    <property type="component" value="Chromosome"/>
</dbReference>